<name>A0A2R4VQM2_9PROT</name>
<comment type="subcellular location">
    <subcellularLocation>
        <location evidence="1">Membrane</location>
        <topology evidence="1">Multi-pass membrane protein</topology>
    </subcellularLocation>
</comment>
<evidence type="ECO:0000256" key="2">
    <source>
        <dbReference type="ARBA" id="ARBA00005587"/>
    </source>
</evidence>
<gene>
    <name evidence="7" type="ORF">A6A40_16810</name>
</gene>
<protein>
    <recommendedName>
        <fullName evidence="9">Acetate uptake transporter</fullName>
    </recommendedName>
</protein>
<dbReference type="PANTHER" id="PTHR30178">
    <property type="entry name" value="INNER MEMBRANE PROTEIN YAAH"/>
    <property type="match status" value="1"/>
</dbReference>
<dbReference type="InterPro" id="IPR047623">
    <property type="entry name" value="SatP"/>
</dbReference>
<reference evidence="7 8" key="1">
    <citation type="submission" date="2018-04" db="EMBL/GenBank/DDBJ databases">
        <title>Complete genome sequence of the nitrogen-fixing bacterium Azospirillum humicireducens type strain SgZ-5.</title>
        <authorList>
            <person name="Yu Z."/>
        </authorList>
    </citation>
    <scope>NUCLEOTIDE SEQUENCE [LARGE SCALE GENOMIC DNA]</scope>
    <source>
        <strain evidence="7 8">SgZ-5</strain>
        <plasmid evidence="7 8">pYZ1</plasmid>
    </source>
</reference>
<dbReference type="GO" id="GO:0015360">
    <property type="term" value="F:acetate:proton symporter activity"/>
    <property type="evidence" value="ECO:0007669"/>
    <property type="project" value="TreeGrafter"/>
</dbReference>
<evidence type="ECO:0000256" key="4">
    <source>
        <dbReference type="ARBA" id="ARBA00022989"/>
    </source>
</evidence>
<dbReference type="EMBL" id="CP028902">
    <property type="protein sequence ID" value="AWB06717.1"/>
    <property type="molecule type" value="Genomic_DNA"/>
</dbReference>
<organism evidence="7 8">
    <name type="scientific">Azospirillum humicireducens</name>
    <dbReference type="NCBI Taxonomy" id="1226968"/>
    <lineage>
        <taxon>Bacteria</taxon>
        <taxon>Pseudomonadati</taxon>
        <taxon>Pseudomonadota</taxon>
        <taxon>Alphaproteobacteria</taxon>
        <taxon>Rhodospirillales</taxon>
        <taxon>Azospirillaceae</taxon>
        <taxon>Azospirillum</taxon>
    </lineage>
</organism>
<dbReference type="GO" id="GO:0005886">
    <property type="term" value="C:plasma membrane"/>
    <property type="evidence" value="ECO:0007669"/>
    <property type="project" value="TreeGrafter"/>
</dbReference>
<accession>A0A2R4VQM2</accession>
<evidence type="ECO:0000256" key="5">
    <source>
        <dbReference type="ARBA" id="ARBA00023136"/>
    </source>
</evidence>
<feature type="transmembrane region" description="Helical" evidence="6">
    <location>
        <begin position="50"/>
        <end position="72"/>
    </location>
</feature>
<dbReference type="NCBIfam" id="NF038013">
    <property type="entry name" value="AceTr_1"/>
    <property type="match status" value="1"/>
</dbReference>
<evidence type="ECO:0000256" key="1">
    <source>
        <dbReference type="ARBA" id="ARBA00004141"/>
    </source>
</evidence>
<feature type="transmembrane region" description="Helical" evidence="6">
    <location>
        <begin position="84"/>
        <end position="106"/>
    </location>
</feature>
<dbReference type="InterPro" id="IPR000791">
    <property type="entry name" value="Gpr1/Fun34/SatP-like"/>
</dbReference>
<evidence type="ECO:0000256" key="6">
    <source>
        <dbReference type="SAM" id="Phobius"/>
    </source>
</evidence>
<dbReference type="AlphaFoldDB" id="A0A2R4VQM2"/>
<feature type="transmembrane region" description="Helical" evidence="6">
    <location>
        <begin position="169"/>
        <end position="195"/>
    </location>
</feature>
<keyword evidence="7" id="KW-0614">Plasmid</keyword>
<evidence type="ECO:0000313" key="8">
    <source>
        <dbReference type="Proteomes" id="UP000077405"/>
    </source>
</evidence>
<proteinExistence type="inferred from homology"/>
<dbReference type="RefSeq" id="WP_108547023.1">
    <property type="nucleotide sequence ID" value="NZ_CP028902.1"/>
</dbReference>
<sequence>MSVSVLVAKPASPVEAGRTASHAPLKHGNPAVVGLAGFGLSTLLLQFHNVGWIDIGPVVWLGLIFGGAAQMIAGLQEMKAGNNFGYSAFTSYGCFWISLCLILIGNRTGLFTVGETDIGWFLVAWTFYTAIMTVGAMRISRVLGLIFITLLAGFILLDLAHFADHVFTVIAGYELMVCAGLALYGMAHAVFLDVFGRDVLPMGKPFLR</sequence>
<dbReference type="KEGG" id="ahu:A6A40_16810"/>
<dbReference type="Pfam" id="PF01184">
    <property type="entry name" value="Gpr1_Fun34_YaaH"/>
    <property type="match status" value="1"/>
</dbReference>
<keyword evidence="8" id="KW-1185">Reference proteome</keyword>
<evidence type="ECO:0000313" key="7">
    <source>
        <dbReference type="EMBL" id="AWB06717.1"/>
    </source>
</evidence>
<feature type="transmembrane region" description="Helical" evidence="6">
    <location>
        <begin position="118"/>
        <end position="135"/>
    </location>
</feature>
<feature type="transmembrane region" description="Helical" evidence="6">
    <location>
        <begin position="142"/>
        <end position="163"/>
    </location>
</feature>
<dbReference type="PANTHER" id="PTHR30178:SF3">
    <property type="entry name" value="SUCCINATE-ACETATE_PROTON SYMPORTER SATP"/>
    <property type="match status" value="1"/>
</dbReference>
<dbReference type="OrthoDB" id="9787939at2"/>
<evidence type="ECO:0000256" key="3">
    <source>
        <dbReference type="ARBA" id="ARBA00022692"/>
    </source>
</evidence>
<dbReference type="GO" id="GO:0071422">
    <property type="term" value="P:succinate transmembrane transport"/>
    <property type="evidence" value="ECO:0007669"/>
    <property type="project" value="TreeGrafter"/>
</dbReference>
<keyword evidence="3 6" id="KW-0812">Transmembrane</keyword>
<keyword evidence="4 6" id="KW-1133">Transmembrane helix</keyword>
<evidence type="ECO:0008006" key="9">
    <source>
        <dbReference type="Google" id="ProtNLM"/>
    </source>
</evidence>
<keyword evidence="5 6" id="KW-0472">Membrane</keyword>
<dbReference type="Proteomes" id="UP000077405">
    <property type="component" value="Plasmid pYZ1"/>
</dbReference>
<geneLocation type="plasmid" evidence="7 8">
    <name>pYZ1</name>
</geneLocation>
<comment type="similarity">
    <text evidence="2">Belongs to the acetate uptake transporter (AceTr) (TC 2.A.96) family.</text>
</comment>